<feature type="compositionally biased region" description="Polar residues" evidence="1">
    <location>
        <begin position="42"/>
        <end position="51"/>
    </location>
</feature>
<dbReference type="HOGENOM" id="CLU_2652643_0_0_10"/>
<protein>
    <submittedName>
        <fullName evidence="2">Uncharacterized protein</fullName>
    </submittedName>
</protein>
<feature type="region of interest" description="Disordered" evidence="1">
    <location>
        <begin position="1"/>
        <end position="76"/>
    </location>
</feature>
<dbReference type="AlphaFoldDB" id="A0A0E3ZU62"/>
<gene>
    <name evidence="2" type="ORF">SD10_04835</name>
</gene>
<dbReference type="Proteomes" id="UP000033054">
    <property type="component" value="Chromosome"/>
</dbReference>
<evidence type="ECO:0000313" key="2">
    <source>
        <dbReference type="EMBL" id="AKD54338.1"/>
    </source>
</evidence>
<dbReference type="KEGG" id="srd:SD10_04835"/>
<feature type="compositionally biased region" description="Low complexity" evidence="1">
    <location>
        <begin position="22"/>
        <end position="36"/>
    </location>
</feature>
<dbReference type="PATRIC" id="fig|1379870.5.peg.1046"/>
<name>A0A0E3ZU62_9BACT</name>
<dbReference type="STRING" id="1379870.SD10_04835"/>
<evidence type="ECO:0000256" key="1">
    <source>
        <dbReference type="SAM" id="MobiDB-lite"/>
    </source>
</evidence>
<organism evidence="2 3">
    <name type="scientific">Spirosoma radiotolerans</name>
    <dbReference type="NCBI Taxonomy" id="1379870"/>
    <lineage>
        <taxon>Bacteria</taxon>
        <taxon>Pseudomonadati</taxon>
        <taxon>Bacteroidota</taxon>
        <taxon>Cytophagia</taxon>
        <taxon>Cytophagales</taxon>
        <taxon>Cytophagaceae</taxon>
        <taxon>Spirosoma</taxon>
    </lineage>
</organism>
<dbReference type="EMBL" id="CP010429">
    <property type="protein sequence ID" value="AKD54338.1"/>
    <property type="molecule type" value="Genomic_DNA"/>
</dbReference>
<accession>A0A0E3ZU62</accession>
<keyword evidence="3" id="KW-1185">Reference proteome</keyword>
<reference evidence="2 3" key="1">
    <citation type="journal article" date="2014" name="Curr. Microbiol.">
        <title>Spirosoma radiotolerans sp. nov., a gamma-radiation-resistant bacterium isolated from gamma ray-irradiated soil.</title>
        <authorList>
            <person name="Lee J.J."/>
            <person name="Srinivasan S."/>
            <person name="Lim S."/>
            <person name="Joe M."/>
            <person name="Im S."/>
            <person name="Bae S.I."/>
            <person name="Park K.R."/>
            <person name="Han J.H."/>
            <person name="Park S.H."/>
            <person name="Joo B.M."/>
            <person name="Park S.J."/>
            <person name="Kim M.K."/>
        </authorList>
    </citation>
    <scope>NUCLEOTIDE SEQUENCE [LARGE SCALE GENOMIC DNA]</scope>
    <source>
        <strain evidence="2 3">DG5A</strain>
    </source>
</reference>
<evidence type="ECO:0000313" key="3">
    <source>
        <dbReference type="Proteomes" id="UP000033054"/>
    </source>
</evidence>
<proteinExistence type="predicted"/>
<sequence>MAFIVGTSLTLGNCSSKKTENNESSTSNTTAASDSSVFGRQGDTTNNTVDAPQQAPPDSADRGAVVPAEVKVTPKK</sequence>